<gene>
    <name evidence="1" type="ORF">GA0070618_5797</name>
</gene>
<organism evidence="1 2">
    <name type="scientific">Micromonospora echinospora</name>
    <name type="common">Micromonospora purpurea</name>
    <dbReference type="NCBI Taxonomy" id="1877"/>
    <lineage>
        <taxon>Bacteria</taxon>
        <taxon>Bacillati</taxon>
        <taxon>Actinomycetota</taxon>
        <taxon>Actinomycetes</taxon>
        <taxon>Micromonosporales</taxon>
        <taxon>Micromonosporaceae</taxon>
        <taxon>Micromonospora</taxon>
    </lineage>
</organism>
<proteinExistence type="predicted"/>
<reference evidence="2" key="1">
    <citation type="submission" date="2016-06" db="EMBL/GenBank/DDBJ databases">
        <authorList>
            <person name="Varghese N."/>
            <person name="Submissions Spin"/>
        </authorList>
    </citation>
    <scope>NUCLEOTIDE SEQUENCE [LARGE SCALE GENOMIC DNA]</scope>
    <source>
        <strain evidence="2">DSM 43816</strain>
    </source>
</reference>
<dbReference type="PROSITE" id="PS50995">
    <property type="entry name" value="HTH_MARR_2"/>
    <property type="match status" value="1"/>
</dbReference>
<sequence>MTRWLDDDEQRAWRAYLQMQNRLTARLGRQLQQDSGLSLADYEVLVALTDAAEGRLRPFALQRQLEWEQSRLSHHLSRMQRRGLVDREGCPGDRRGAFVVLTPAGREAIEAAAPGHVAAVREFFLDQVGQDEVATLERLATRVLRRLDADEQG</sequence>
<keyword evidence="2" id="KW-1185">Reference proteome</keyword>
<evidence type="ECO:0000313" key="1">
    <source>
        <dbReference type="EMBL" id="SCF36580.1"/>
    </source>
</evidence>
<dbReference type="GO" id="GO:0003700">
    <property type="term" value="F:DNA-binding transcription factor activity"/>
    <property type="evidence" value="ECO:0007669"/>
    <property type="project" value="InterPro"/>
</dbReference>
<dbReference type="InterPro" id="IPR039422">
    <property type="entry name" value="MarR/SlyA-like"/>
</dbReference>
<dbReference type="PANTHER" id="PTHR33164:SF99">
    <property type="entry name" value="MARR FAMILY REGULATORY PROTEIN"/>
    <property type="match status" value="1"/>
</dbReference>
<dbReference type="EMBL" id="LT607413">
    <property type="protein sequence ID" value="SCF36580.1"/>
    <property type="molecule type" value="Genomic_DNA"/>
</dbReference>
<name>A0A1C4ZUE0_MICEC</name>
<dbReference type="AlphaFoldDB" id="A0A1C4ZUE0"/>
<protein>
    <submittedName>
        <fullName evidence="1">DNA-binding transcriptional regulator, MarR family</fullName>
    </submittedName>
</protein>
<dbReference type="InterPro" id="IPR000835">
    <property type="entry name" value="HTH_MarR-typ"/>
</dbReference>
<dbReference type="InterPro" id="IPR036388">
    <property type="entry name" value="WH-like_DNA-bd_sf"/>
</dbReference>
<dbReference type="Pfam" id="PF12802">
    <property type="entry name" value="MarR_2"/>
    <property type="match status" value="1"/>
</dbReference>
<dbReference type="SUPFAM" id="SSF46785">
    <property type="entry name" value="Winged helix' DNA-binding domain"/>
    <property type="match status" value="1"/>
</dbReference>
<dbReference type="GO" id="GO:0006950">
    <property type="term" value="P:response to stress"/>
    <property type="evidence" value="ECO:0007669"/>
    <property type="project" value="TreeGrafter"/>
</dbReference>
<dbReference type="GO" id="GO:0003677">
    <property type="term" value="F:DNA binding"/>
    <property type="evidence" value="ECO:0007669"/>
    <property type="project" value="UniProtKB-KW"/>
</dbReference>
<dbReference type="Proteomes" id="UP000198253">
    <property type="component" value="Chromosome I"/>
</dbReference>
<evidence type="ECO:0000313" key="2">
    <source>
        <dbReference type="Proteomes" id="UP000198253"/>
    </source>
</evidence>
<dbReference type="Gene3D" id="1.10.10.10">
    <property type="entry name" value="Winged helix-like DNA-binding domain superfamily/Winged helix DNA-binding domain"/>
    <property type="match status" value="1"/>
</dbReference>
<accession>A0A1C4ZUE0</accession>
<dbReference type="PANTHER" id="PTHR33164">
    <property type="entry name" value="TRANSCRIPTIONAL REGULATOR, MARR FAMILY"/>
    <property type="match status" value="1"/>
</dbReference>
<dbReference type="InterPro" id="IPR036390">
    <property type="entry name" value="WH_DNA-bd_sf"/>
</dbReference>
<dbReference type="OrthoDB" id="5432081at2"/>
<dbReference type="PRINTS" id="PR00598">
    <property type="entry name" value="HTHMARR"/>
</dbReference>
<dbReference type="SMART" id="SM00347">
    <property type="entry name" value="HTH_MARR"/>
    <property type="match status" value="1"/>
</dbReference>
<dbReference type="RefSeq" id="WP_088984421.1">
    <property type="nucleotide sequence ID" value="NZ_JBFAII010000061.1"/>
</dbReference>
<dbReference type="InParanoid" id="A0A1C4ZUE0"/>
<keyword evidence="1" id="KW-0238">DNA-binding</keyword>